<feature type="compositionally biased region" description="Basic and acidic residues" evidence="1">
    <location>
        <begin position="33"/>
        <end position="43"/>
    </location>
</feature>
<dbReference type="STRING" id="121290.APY04_1187"/>
<dbReference type="GO" id="GO:0042597">
    <property type="term" value="C:periplasmic space"/>
    <property type="evidence" value="ECO:0007669"/>
    <property type="project" value="InterPro"/>
</dbReference>
<keyword evidence="4" id="KW-1185">Reference proteome</keyword>
<protein>
    <recommendedName>
        <fullName evidence="5">LTXXQ motif family protein</fullName>
    </recommendedName>
</protein>
<evidence type="ECO:0000313" key="4">
    <source>
        <dbReference type="Proteomes" id="UP000059074"/>
    </source>
</evidence>
<dbReference type="PATRIC" id="fig|121290.4.peg.3149"/>
<comment type="caution">
    <text evidence="3">The sequence shown here is derived from an EMBL/GenBank/DDBJ whole genome shotgun (WGS) entry which is preliminary data.</text>
</comment>
<feature type="compositionally biased region" description="Basic residues" evidence="1">
    <location>
        <begin position="195"/>
        <end position="207"/>
    </location>
</feature>
<dbReference type="AlphaFoldDB" id="A0A109BJL9"/>
<feature type="chain" id="PRO_5007132631" description="LTXXQ motif family protein" evidence="2">
    <location>
        <begin position="25"/>
        <end position="238"/>
    </location>
</feature>
<name>A0A109BJL9_HYPSL</name>
<dbReference type="Proteomes" id="UP000059074">
    <property type="component" value="Unassembled WGS sequence"/>
</dbReference>
<evidence type="ECO:0000256" key="2">
    <source>
        <dbReference type="SAM" id="SignalP"/>
    </source>
</evidence>
<gene>
    <name evidence="3" type="ORF">APY04_1187</name>
</gene>
<feature type="region of interest" description="Disordered" evidence="1">
    <location>
        <begin position="174"/>
        <end position="238"/>
    </location>
</feature>
<dbReference type="OrthoDB" id="8451554at2"/>
<sequence>MNKLSRALAVTLMAATIPATIVLAQQPPADGPAVERSDKHRGPSPEVMARLLDGDIAKAKTALNLTPEQEKLWAPLEEQIRARAADRKQQREEWKKKFEERRAERKEAKEKGEKRERPDLLERVEKRSEGMTKMAERMTKSAASSKEFVATLKPLYDSFSDEQKEVADHVLARFTTGPHHAGKHHGKKMCDKGKRGPHGKHHHHGPRHGGPGPHGDHGPQHADAGPDTPEAPEALDAD</sequence>
<dbReference type="RefSeq" id="WP_068460605.1">
    <property type="nucleotide sequence ID" value="NZ_LMTR01000040.1"/>
</dbReference>
<keyword evidence="2" id="KW-0732">Signal</keyword>
<organism evidence="3 4">
    <name type="scientific">Hyphomicrobium sulfonivorans</name>
    <dbReference type="NCBI Taxonomy" id="121290"/>
    <lineage>
        <taxon>Bacteria</taxon>
        <taxon>Pseudomonadati</taxon>
        <taxon>Pseudomonadota</taxon>
        <taxon>Alphaproteobacteria</taxon>
        <taxon>Hyphomicrobiales</taxon>
        <taxon>Hyphomicrobiaceae</taxon>
        <taxon>Hyphomicrobium</taxon>
    </lineage>
</organism>
<feature type="signal peptide" evidence="2">
    <location>
        <begin position="1"/>
        <end position="24"/>
    </location>
</feature>
<dbReference type="EMBL" id="LMTR01000040">
    <property type="protein sequence ID" value="KWT69978.1"/>
    <property type="molecule type" value="Genomic_DNA"/>
</dbReference>
<proteinExistence type="predicted"/>
<dbReference type="Pfam" id="PF07813">
    <property type="entry name" value="LTXXQ"/>
    <property type="match status" value="1"/>
</dbReference>
<reference evidence="3 4" key="1">
    <citation type="submission" date="2015-10" db="EMBL/GenBank/DDBJ databases">
        <title>Transcriptomic analysis of a linuron degrading triple-species bacterial consortium.</title>
        <authorList>
            <person name="Albers P."/>
        </authorList>
    </citation>
    <scope>NUCLEOTIDE SEQUENCE [LARGE SCALE GENOMIC DNA]</scope>
    <source>
        <strain evidence="3 4">WDL6</strain>
    </source>
</reference>
<evidence type="ECO:0000313" key="3">
    <source>
        <dbReference type="EMBL" id="KWT69978.1"/>
    </source>
</evidence>
<evidence type="ECO:0000256" key="1">
    <source>
        <dbReference type="SAM" id="MobiDB-lite"/>
    </source>
</evidence>
<dbReference type="InterPro" id="IPR012899">
    <property type="entry name" value="LTXXQ"/>
</dbReference>
<accession>A0A109BJL9</accession>
<feature type="region of interest" description="Disordered" evidence="1">
    <location>
        <begin position="100"/>
        <end position="144"/>
    </location>
</feature>
<feature type="region of interest" description="Disordered" evidence="1">
    <location>
        <begin position="26"/>
        <end position="45"/>
    </location>
</feature>
<evidence type="ECO:0008006" key="5">
    <source>
        <dbReference type="Google" id="ProtNLM"/>
    </source>
</evidence>
<feature type="compositionally biased region" description="Basic and acidic residues" evidence="1">
    <location>
        <begin position="100"/>
        <end position="139"/>
    </location>
</feature>